<reference evidence="5" key="1">
    <citation type="journal article" date="2019" name="Int. J. Syst. Evol. Microbiol.">
        <title>The Global Catalogue of Microorganisms (GCM) 10K type strain sequencing project: providing services to taxonomists for standard genome sequencing and annotation.</title>
        <authorList>
            <consortium name="The Broad Institute Genomics Platform"/>
            <consortium name="The Broad Institute Genome Sequencing Center for Infectious Disease"/>
            <person name="Wu L."/>
            <person name="Ma J."/>
        </authorList>
    </citation>
    <scope>NUCLEOTIDE SEQUENCE [LARGE SCALE GENOMIC DNA]</scope>
    <source>
        <strain evidence="5">CCM 8936</strain>
    </source>
</reference>
<evidence type="ECO:0000313" key="5">
    <source>
        <dbReference type="Proteomes" id="UP001597251"/>
    </source>
</evidence>
<gene>
    <name evidence="4" type="ORF">ACFQ42_09955</name>
</gene>
<dbReference type="EMBL" id="JBHTOI010000048">
    <property type="protein sequence ID" value="MFD1419070.1"/>
    <property type="molecule type" value="Genomic_DNA"/>
</dbReference>
<dbReference type="PROSITE" id="PS50977">
    <property type="entry name" value="HTH_TETR_2"/>
    <property type="match status" value="1"/>
</dbReference>
<protein>
    <submittedName>
        <fullName evidence="4">TetR/AcrR family transcriptional regulator</fullName>
    </submittedName>
</protein>
<comment type="caution">
    <text evidence="4">The sequence shown here is derived from an EMBL/GenBank/DDBJ whole genome shotgun (WGS) entry which is preliminary data.</text>
</comment>
<dbReference type="InterPro" id="IPR009057">
    <property type="entry name" value="Homeodomain-like_sf"/>
</dbReference>
<evidence type="ECO:0000256" key="2">
    <source>
        <dbReference type="PROSITE-ProRule" id="PRU00335"/>
    </source>
</evidence>
<dbReference type="InterPro" id="IPR050624">
    <property type="entry name" value="HTH-type_Tx_Regulator"/>
</dbReference>
<keyword evidence="5" id="KW-1185">Reference proteome</keyword>
<keyword evidence="1 2" id="KW-0238">DNA-binding</keyword>
<dbReference type="Proteomes" id="UP001597251">
    <property type="component" value="Unassembled WGS sequence"/>
</dbReference>
<dbReference type="SUPFAM" id="SSF46689">
    <property type="entry name" value="Homeodomain-like"/>
    <property type="match status" value="1"/>
</dbReference>
<evidence type="ECO:0000256" key="1">
    <source>
        <dbReference type="ARBA" id="ARBA00023125"/>
    </source>
</evidence>
<feature type="DNA-binding region" description="H-T-H motif" evidence="2">
    <location>
        <begin position="35"/>
        <end position="54"/>
    </location>
</feature>
<feature type="domain" description="HTH tetR-type" evidence="3">
    <location>
        <begin position="12"/>
        <end position="72"/>
    </location>
</feature>
<accession>A0ABW4BY23</accession>
<dbReference type="InterPro" id="IPR001647">
    <property type="entry name" value="HTH_TetR"/>
</dbReference>
<sequence>MAATDHSKQIKQDSKTYLITALLQLLKNNNLNDITVTQVVKKAGVSRMAFYRNFETLNDILTAYFKPKIDAEFDLVINRTQPDKKIAALGNFFSETSDTMELAIQRNYEFIVQDIFNENMMHFYDTVIKWDEFSEIQKTYWIRFMSAGVYAIWKSWLLNGQQESLNDIHILISDFQVSTLKALVNEKHELP</sequence>
<proteinExistence type="predicted"/>
<dbReference type="PANTHER" id="PTHR43479:SF11">
    <property type="entry name" value="ACREF_ENVCD OPERON REPRESSOR-RELATED"/>
    <property type="match status" value="1"/>
</dbReference>
<evidence type="ECO:0000313" key="4">
    <source>
        <dbReference type="EMBL" id="MFD1419070.1"/>
    </source>
</evidence>
<name>A0ABW4BY23_9LACO</name>
<dbReference type="PANTHER" id="PTHR43479">
    <property type="entry name" value="ACREF/ENVCD OPERON REPRESSOR-RELATED"/>
    <property type="match status" value="1"/>
</dbReference>
<evidence type="ECO:0000259" key="3">
    <source>
        <dbReference type="PROSITE" id="PS50977"/>
    </source>
</evidence>
<dbReference type="RefSeq" id="WP_125675906.1">
    <property type="nucleotide sequence ID" value="NZ_JBHTOI010000048.1"/>
</dbReference>
<dbReference type="Gene3D" id="1.10.357.10">
    <property type="entry name" value="Tetracycline Repressor, domain 2"/>
    <property type="match status" value="1"/>
</dbReference>
<organism evidence="4 5">
    <name type="scientific">Companilactobacillus keshanensis</name>
    <dbReference type="NCBI Taxonomy" id="2486003"/>
    <lineage>
        <taxon>Bacteria</taxon>
        <taxon>Bacillati</taxon>
        <taxon>Bacillota</taxon>
        <taxon>Bacilli</taxon>
        <taxon>Lactobacillales</taxon>
        <taxon>Lactobacillaceae</taxon>
        <taxon>Companilactobacillus</taxon>
    </lineage>
</organism>